<gene>
    <name evidence="1" type="ORF">HNR09_001438</name>
</gene>
<reference evidence="1 2" key="1">
    <citation type="submission" date="2020-07" db="EMBL/GenBank/DDBJ databases">
        <title>Sequencing the genomes of 1000 actinobacteria strains.</title>
        <authorList>
            <person name="Klenk H.-P."/>
        </authorList>
    </citation>
    <scope>NUCLEOTIDE SEQUENCE [LARGE SCALE GENOMIC DNA]</scope>
    <source>
        <strain evidence="1 2">DSM 15475</strain>
    </source>
</reference>
<comment type="caution">
    <text evidence="1">The sequence shown here is derived from an EMBL/GenBank/DDBJ whole genome shotgun (WGS) entry which is preliminary data.</text>
</comment>
<dbReference type="Proteomes" id="UP000535437">
    <property type="component" value="Unassembled WGS sequence"/>
</dbReference>
<protein>
    <submittedName>
        <fullName evidence="1">Uncharacterized protein</fullName>
    </submittedName>
</protein>
<dbReference type="AlphaFoldDB" id="A0A7Z0GL87"/>
<dbReference type="InterPro" id="IPR047990">
    <property type="entry name" value="DLW39-like"/>
</dbReference>
<name>A0A7Z0GL87_9MICC</name>
<organism evidence="1 2">
    <name type="scientific">Nesterenkonia xinjiangensis</name>
    <dbReference type="NCBI Taxonomy" id="225327"/>
    <lineage>
        <taxon>Bacteria</taxon>
        <taxon>Bacillati</taxon>
        <taxon>Actinomycetota</taxon>
        <taxon>Actinomycetes</taxon>
        <taxon>Micrococcales</taxon>
        <taxon>Micrococcaceae</taxon>
        <taxon>Nesterenkonia</taxon>
    </lineage>
</organism>
<dbReference type="RefSeq" id="WP_218881899.1">
    <property type="nucleotide sequence ID" value="NZ_BAAALL010000002.1"/>
</dbReference>
<dbReference type="EMBL" id="JACCFY010000001">
    <property type="protein sequence ID" value="NYJ78027.1"/>
    <property type="molecule type" value="Genomic_DNA"/>
</dbReference>
<evidence type="ECO:0000313" key="2">
    <source>
        <dbReference type="Proteomes" id="UP000535437"/>
    </source>
</evidence>
<dbReference type="NCBIfam" id="NF038356">
    <property type="entry name" value="actino_DLW39"/>
    <property type="match status" value="1"/>
</dbReference>
<proteinExistence type="predicted"/>
<accession>A0A7Z0GL87</accession>
<keyword evidence="2" id="KW-1185">Reference proteome</keyword>
<sequence>MRRLAVTALLVAGILGYRRWRQAEDGRRVWRGATDSV</sequence>
<evidence type="ECO:0000313" key="1">
    <source>
        <dbReference type="EMBL" id="NYJ78027.1"/>
    </source>
</evidence>